<accession>G4MSE9</accession>
<keyword evidence="2" id="KW-1185">Reference proteome</keyword>
<reference key="2">
    <citation type="submission" date="2011-05" db="EMBL/GenBank/DDBJ databases">
        <title>The Genome Sequence of Magnaporthe oryzae 70-15.</title>
        <authorList>
            <consortium name="The Broad Institute Genome Sequencing Platform"/>
            <person name="Ma L.-J."/>
            <person name="Dead R."/>
            <person name="Young S.K."/>
            <person name="Zeng Q."/>
            <person name="Gargeya S."/>
            <person name="Fitzgerald M."/>
            <person name="Haas B."/>
            <person name="Abouelleil A."/>
            <person name="Alvarado L."/>
            <person name="Arachchi H.M."/>
            <person name="Berlin A."/>
            <person name="Brown A."/>
            <person name="Chapman S.B."/>
            <person name="Chen Z."/>
            <person name="Dunbar C."/>
            <person name="Freedman E."/>
            <person name="Gearin G."/>
            <person name="Gellesch M."/>
            <person name="Goldberg J."/>
            <person name="Griggs A."/>
            <person name="Gujja S."/>
            <person name="Heiman D."/>
            <person name="Howarth C."/>
            <person name="Larson L."/>
            <person name="Lui A."/>
            <person name="MacDonald P.J.P."/>
            <person name="Mehta T."/>
            <person name="Montmayeur A."/>
            <person name="Murphy C."/>
            <person name="Neiman D."/>
            <person name="Pearson M."/>
            <person name="Priest M."/>
            <person name="Roberts A."/>
            <person name="Saif S."/>
            <person name="Shea T."/>
            <person name="Shenoy N."/>
            <person name="Sisk P."/>
            <person name="Stolte C."/>
            <person name="Sykes S."/>
            <person name="Yandava C."/>
            <person name="Wortman J."/>
            <person name="Nusbaum C."/>
            <person name="Birren B."/>
        </authorList>
    </citation>
    <scope>NUCLEOTIDE SEQUENCE</scope>
    <source>
        <strain>70-15</strain>
    </source>
</reference>
<sequence>MYFGPANLLGTCWSGLVSEVVSSGATKLCDEGYQLEPVQPRFSGRFRRSACGPVWQKNSHCSRVVGQAKLSNT</sequence>
<proteinExistence type="predicted"/>
<evidence type="ECO:0000313" key="2">
    <source>
        <dbReference type="Proteomes" id="UP000009058"/>
    </source>
</evidence>
<dbReference type="KEGG" id="mgr:MGG_15543"/>
<dbReference type="GeneID" id="12987112"/>
<dbReference type="AlphaFoldDB" id="G4MSE9"/>
<gene>
    <name evidence="1" type="ORF">MGG_15543</name>
</gene>
<name>G4MSE9_PYRO7</name>
<dbReference type="Proteomes" id="UP000009058">
    <property type="component" value="Chromosome 2"/>
</dbReference>
<dbReference type="EMBL" id="CM001232">
    <property type="protein sequence ID" value="EHA53761.1"/>
    <property type="molecule type" value="Genomic_DNA"/>
</dbReference>
<dbReference type="VEuPathDB" id="FungiDB:MGG_15543"/>
<dbReference type="HOGENOM" id="CLU_2705290_0_0_1"/>
<organism evidence="1 2">
    <name type="scientific">Pyricularia oryzae (strain 70-15 / ATCC MYA-4617 / FGSC 8958)</name>
    <name type="common">Rice blast fungus</name>
    <name type="synonym">Magnaporthe oryzae</name>
    <dbReference type="NCBI Taxonomy" id="242507"/>
    <lineage>
        <taxon>Eukaryota</taxon>
        <taxon>Fungi</taxon>
        <taxon>Dikarya</taxon>
        <taxon>Ascomycota</taxon>
        <taxon>Pezizomycotina</taxon>
        <taxon>Sordariomycetes</taxon>
        <taxon>Sordariomycetidae</taxon>
        <taxon>Magnaporthales</taxon>
        <taxon>Pyriculariaceae</taxon>
        <taxon>Pyricularia</taxon>
    </lineage>
</organism>
<reference evidence="1 2" key="1">
    <citation type="journal article" date="2005" name="Nature">
        <title>The genome sequence of the rice blast fungus Magnaporthe grisea.</title>
        <authorList>
            <person name="Dean R.A."/>
            <person name="Talbot N.J."/>
            <person name="Ebbole D.J."/>
            <person name="Farman M.L."/>
            <person name="Mitchell T.K."/>
            <person name="Orbach M.J."/>
            <person name="Thon M."/>
            <person name="Kulkarni R."/>
            <person name="Xu J.R."/>
            <person name="Pan H."/>
            <person name="Read N.D."/>
            <person name="Lee Y.H."/>
            <person name="Carbone I."/>
            <person name="Brown D."/>
            <person name="Oh Y.Y."/>
            <person name="Donofrio N."/>
            <person name="Jeong J.S."/>
            <person name="Soanes D.M."/>
            <person name="Djonovic S."/>
            <person name="Kolomiets E."/>
            <person name="Rehmeyer C."/>
            <person name="Li W."/>
            <person name="Harding M."/>
            <person name="Kim S."/>
            <person name="Lebrun M.H."/>
            <person name="Bohnert H."/>
            <person name="Coughlan S."/>
            <person name="Butler J."/>
            <person name="Calvo S."/>
            <person name="Ma L.J."/>
            <person name="Nicol R."/>
            <person name="Purcell S."/>
            <person name="Nusbaum C."/>
            <person name="Galagan J.E."/>
            <person name="Birren B.W."/>
        </authorList>
    </citation>
    <scope>NUCLEOTIDE SEQUENCE [LARGE SCALE GENOMIC DNA]</scope>
    <source>
        <strain evidence="2">70-15 / ATCC MYA-4617 / FGSC 8958</strain>
    </source>
</reference>
<protein>
    <submittedName>
        <fullName evidence="1">Uncharacterized protein</fullName>
    </submittedName>
</protein>
<dbReference type="RefSeq" id="XP_003713568.1">
    <property type="nucleotide sequence ID" value="XM_003713520.1"/>
</dbReference>
<evidence type="ECO:0000313" key="1">
    <source>
        <dbReference type="EMBL" id="EHA53761.1"/>
    </source>
</evidence>
<dbReference type="OrthoDB" id="10419012at2759"/>
<dbReference type="InParanoid" id="G4MSE9"/>